<evidence type="ECO:0000313" key="3">
    <source>
        <dbReference type="Proteomes" id="UP000186817"/>
    </source>
</evidence>
<organism evidence="2 3">
    <name type="scientific">Symbiodinium microadriaticum</name>
    <name type="common">Dinoflagellate</name>
    <name type="synonym">Zooxanthella microadriatica</name>
    <dbReference type="NCBI Taxonomy" id="2951"/>
    <lineage>
        <taxon>Eukaryota</taxon>
        <taxon>Sar</taxon>
        <taxon>Alveolata</taxon>
        <taxon>Dinophyceae</taxon>
        <taxon>Suessiales</taxon>
        <taxon>Symbiodiniaceae</taxon>
        <taxon>Symbiodinium</taxon>
    </lineage>
</organism>
<dbReference type="OrthoDB" id="421857at2759"/>
<dbReference type="EMBL" id="LSRX01000615">
    <property type="protein sequence ID" value="OLP92595.1"/>
    <property type="molecule type" value="Genomic_DNA"/>
</dbReference>
<feature type="region of interest" description="Disordered" evidence="1">
    <location>
        <begin position="215"/>
        <end position="237"/>
    </location>
</feature>
<name>A0A1Q9DBW4_SYMMI</name>
<dbReference type="AlphaFoldDB" id="A0A1Q9DBW4"/>
<feature type="compositionally biased region" description="Basic and acidic residues" evidence="1">
    <location>
        <begin position="216"/>
        <end position="227"/>
    </location>
</feature>
<accession>A0A1Q9DBW4</accession>
<keyword evidence="3" id="KW-1185">Reference proteome</keyword>
<sequence length="237" mass="26266">MAPGAPPGDDESAPPPRLFSLLWGELNFWVIFALLQSYDFWTGTAGAVSAPNIDLPPERVVRGFPAITLHAPHEALPADTKFYQKEIRGRCNGRKSHDLILKFDSGVARIQGDRTQRRSQRTREELERADWVCIFVDVSSVLSFHCSSFAACDAEDAFEEEYVFGDFSELAVGPPGQPPTEGHPRGPPSEWLTRNTAVHLQLGGMQDASILNACGRSEEQANRGAQEERDEFEPNEV</sequence>
<protein>
    <submittedName>
        <fullName evidence="2">Uncharacterized protein</fullName>
    </submittedName>
</protein>
<feature type="compositionally biased region" description="Acidic residues" evidence="1">
    <location>
        <begin position="228"/>
        <end position="237"/>
    </location>
</feature>
<evidence type="ECO:0000313" key="2">
    <source>
        <dbReference type="EMBL" id="OLP92595.1"/>
    </source>
</evidence>
<dbReference type="Proteomes" id="UP000186817">
    <property type="component" value="Unassembled WGS sequence"/>
</dbReference>
<proteinExistence type="predicted"/>
<feature type="region of interest" description="Disordered" evidence="1">
    <location>
        <begin position="169"/>
        <end position="191"/>
    </location>
</feature>
<comment type="caution">
    <text evidence="2">The sequence shown here is derived from an EMBL/GenBank/DDBJ whole genome shotgun (WGS) entry which is preliminary data.</text>
</comment>
<evidence type="ECO:0000256" key="1">
    <source>
        <dbReference type="SAM" id="MobiDB-lite"/>
    </source>
</evidence>
<gene>
    <name evidence="2" type="ORF">AK812_SmicGene25587</name>
</gene>
<reference evidence="2 3" key="1">
    <citation type="submission" date="2016-02" db="EMBL/GenBank/DDBJ databases">
        <title>Genome analysis of coral dinoflagellate symbionts highlights evolutionary adaptations to a symbiotic lifestyle.</title>
        <authorList>
            <person name="Aranda M."/>
            <person name="Li Y."/>
            <person name="Liew Y.J."/>
            <person name="Baumgarten S."/>
            <person name="Simakov O."/>
            <person name="Wilson M."/>
            <person name="Piel J."/>
            <person name="Ashoor H."/>
            <person name="Bougouffa S."/>
            <person name="Bajic V.B."/>
            <person name="Ryu T."/>
            <person name="Ravasi T."/>
            <person name="Bayer T."/>
            <person name="Micklem G."/>
            <person name="Kim H."/>
            <person name="Bhak J."/>
            <person name="Lajeunesse T.C."/>
            <person name="Voolstra C.R."/>
        </authorList>
    </citation>
    <scope>NUCLEOTIDE SEQUENCE [LARGE SCALE GENOMIC DNA]</scope>
    <source>
        <strain evidence="2 3">CCMP2467</strain>
    </source>
</reference>